<gene>
    <name evidence="1" type="ORF">SNE40_012887</name>
</gene>
<proteinExistence type="predicted"/>
<organism evidence="1 2">
    <name type="scientific">Patella caerulea</name>
    <name type="common">Rayed Mediterranean limpet</name>
    <dbReference type="NCBI Taxonomy" id="87958"/>
    <lineage>
        <taxon>Eukaryota</taxon>
        <taxon>Metazoa</taxon>
        <taxon>Spiralia</taxon>
        <taxon>Lophotrochozoa</taxon>
        <taxon>Mollusca</taxon>
        <taxon>Gastropoda</taxon>
        <taxon>Patellogastropoda</taxon>
        <taxon>Patelloidea</taxon>
        <taxon>Patellidae</taxon>
        <taxon>Patella</taxon>
    </lineage>
</organism>
<evidence type="ECO:0000313" key="2">
    <source>
        <dbReference type="Proteomes" id="UP001347796"/>
    </source>
</evidence>
<evidence type="ECO:0000313" key="1">
    <source>
        <dbReference type="EMBL" id="KAK6178050.1"/>
    </source>
</evidence>
<dbReference type="EMBL" id="JAZGQO010000009">
    <property type="protein sequence ID" value="KAK6178050.1"/>
    <property type="molecule type" value="Genomic_DNA"/>
</dbReference>
<comment type="caution">
    <text evidence="1">The sequence shown here is derived from an EMBL/GenBank/DDBJ whole genome shotgun (WGS) entry which is preliminary data.</text>
</comment>
<reference evidence="1 2" key="1">
    <citation type="submission" date="2024-01" db="EMBL/GenBank/DDBJ databases">
        <title>The genome of the rayed Mediterranean limpet Patella caerulea (Linnaeus, 1758).</title>
        <authorList>
            <person name="Anh-Thu Weber A."/>
            <person name="Halstead-Nussloch G."/>
        </authorList>
    </citation>
    <scope>NUCLEOTIDE SEQUENCE [LARGE SCALE GENOMIC DNA]</scope>
    <source>
        <strain evidence="1">AATW-2023a</strain>
        <tissue evidence="1">Whole specimen</tissue>
    </source>
</reference>
<protein>
    <submittedName>
        <fullName evidence="1">Uncharacterized protein</fullName>
    </submittedName>
</protein>
<keyword evidence="2" id="KW-1185">Reference proteome</keyword>
<accession>A0AAN8PW74</accession>
<sequence>MSDISSDEDISIDHLKDYSSIPSGEEIFKYITDIASQLNKTKFKQKLGELYGDDTEKLRRIRENLYKYSCSTKKETPTGRLVRRTNSGNVSASGKLKEDIFIYVRVRTHIENSSWFRKGVLNHEEFSIWVLTHLEHDLYFQNLYKI</sequence>
<dbReference type="AlphaFoldDB" id="A0AAN8PW74"/>
<dbReference type="Proteomes" id="UP001347796">
    <property type="component" value="Unassembled WGS sequence"/>
</dbReference>
<name>A0AAN8PW74_PATCE</name>